<feature type="compositionally biased region" description="Basic residues" evidence="1">
    <location>
        <begin position="54"/>
        <end position="65"/>
    </location>
</feature>
<dbReference type="Proteomes" id="UP001387215">
    <property type="component" value="Unassembled WGS sequence"/>
</dbReference>
<feature type="region of interest" description="Disordered" evidence="1">
    <location>
        <begin position="34"/>
        <end position="65"/>
    </location>
</feature>
<organism evidence="2 3">
    <name type="scientific">Lysobacter firmicutimachus</name>
    <dbReference type="NCBI Taxonomy" id="1792846"/>
    <lineage>
        <taxon>Bacteria</taxon>
        <taxon>Pseudomonadati</taxon>
        <taxon>Pseudomonadota</taxon>
        <taxon>Gammaproteobacteria</taxon>
        <taxon>Lysobacterales</taxon>
        <taxon>Lysobacteraceae</taxon>
        <taxon>Lysobacter</taxon>
    </lineage>
</organism>
<name>A0ABU8CXF6_9GAMM</name>
<reference evidence="2 3" key="1">
    <citation type="submission" date="2024-02" db="EMBL/GenBank/DDBJ databases">
        <title>Lysobacter Genome Sequencing and Mining.</title>
        <authorList>
            <person name="Bierman J."/>
            <person name="Walker M.C."/>
        </authorList>
    </citation>
    <scope>NUCLEOTIDE SEQUENCE [LARGE SCALE GENOMIC DNA]</scope>
    <source>
        <strain evidence="2 3">PB6250</strain>
    </source>
</reference>
<dbReference type="RefSeq" id="WP_336130752.1">
    <property type="nucleotide sequence ID" value="NZ_JBANDL010000002.1"/>
</dbReference>
<evidence type="ECO:0000313" key="3">
    <source>
        <dbReference type="Proteomes" id="UP001387215"/>
    </source>
</evidence>
<protein>
    <submittedName>
        <fullName evidence="2">Uncharacterized protein</fullName>
    </submittedName>
</protein>
<evidence type="ECO:0000256" key="1">
    <source>
        <dbReference type="SAM" id="MobiDB-lite"/>
    </source>
</evidence>
<sequence length="147" mass="16602">MKIYLSFTHSTSPSTFVRPTILSALVEDEDPSRFASPELVSQPPEVLRESSLRRPGHRTALRKRPSATRPLGLGFASLQMRQNPLFEPLYSESSRRRKRVLLAVFALWRWTKNNAVSTETGQINPTILSQGVGFLVLRPISRTLSNQ</sequence>
<accession>A0ABU8CXF6</accession>
<gene>
    <name evidence="2" type="ORF">V2J18_01940</name>
</gene>
<dbReference type="EMBL" id="JBANDL010000002">
    <property type="protein sequence ID" value="MEI2453433.1"/>
    <property type="molecule type" value="Genomic_DNA"/>
</dbReference>
<evidence type="ECO:0000313" key="2">
    <source>
        <dbReference type="EMBL" id="MEI2453433.1"/>
    </source>
</evidence>
<keyword evidence="3" id="KW-1185">Reference proteome</keyword>
<comment type="caution">
    <text evidence="2">The sequence shown here is derived from an EMBL/GenBank/DDBJ whole genome shotgun (WGS) entry which is preliminary data.</text>
</comment>
<proteinExistence type="predicted"/>